<dbReference type="SUPFAM" id="SSF46894">
    <property type="entry name" value="C-terminal effector domain of the bipartite response regulators"/>
    <property type="match status" value="1"/>
</dbReference>
<dbReference type="SMART" id="SM00448">
    <property type="entry name" value="REC"/>
    <property type="match status" value="1"/>
</dbReference>
<dbReference type="SMART" id="SM00421">
    <property type="entry name" value="HTH_LUXR"/>
    <property type="match status" value="1"/>
</dbReference>
<evidence type="ECO:0000256" key="1">
    <source>
        <dbReference type="ARBA" id="ARBA00022553"/>
    </source>
</evidence>
<dbReference type="CDD" id="cd06170">
    <property type="entry name" value="LuxR_C_like"/>
    <property type="match status" value="1"/>
</dbReference>
<dbReference type="InterPro" id="IPR011006">
    <property type="entry name" value="CheY-like_superfamily"/>
</dbReference>
<dbReference type="InterPro" id="IPR001789">
    <property type="entry name" value="Sig_transdc_resp-reg_receiver"/>
</dbReference>
<dbReference type="GO" id="GO:0003677">
    <property type="term" value="F:DNA binding"/>
    <property type="evidence" value="ECO:0007669"/>
    <property type="project" value="UniProtKB-KW"/>
</dbReference>
<evidence type="ECO:0000313" key="6">
    <source>
        <dbReference type="EMBL" id="RLQ21659.1"/>
    </source>
</evidence>
<evidence type="ECO:0000256" key="2">
    <source>
        <dbReference type="ARBA" id="ARBA00023125"/>
    </source>
</evidence>
<keyword evidence="7" id="KW-1185">Reference proteome</keyword>
<accession>A0A3L7DYC6</accession>
<sequence length="282" mass="30146">MPDRAAVPRLNPVTVYPPQRAIAVTVFAGPCARFFCRALQASPAPRQWPHNNSGLYPLSSNTPCILVADDHPLFRAALQQVLSQIYPDAELYQAASVAELQQQVEQHPALSLLLLDLHMPGALGFSALSWFIGQHPDTPAIMVSANFHPETVRRAIDHGAAGFLSKSTGVEAMADCIGRVMAGERGLHPGLDAGAAGASLQSLDVADALASLTPQQFRVASMLVEGLLNKQIAYELEVKEATIKAHMTEIFRKLGVHSRTQAVLALGSLAVDPPQDLTAPPC</sequence>
<dbReference type="InterPro" id="IPR016032">
    <property type="entry name" value="Sig_transdc_resp-reg_C-effctor"/>
</dbReference>
<comment type="caution">
    <text evidence="6">The sequence shown here is derived from an EMBL/GenBank/DDBJ whole genome shotgun (WGS) entry which is preliminary data.</text>
</comment>
<dbReference type="AlphaFoldDB" id="A0A3L7DYC6"/>
<dbReference type="PANTHER" id="PTHR45566">
    <property type="entry name" value="HTH-TYPE TRANSCRIPTIONAL REGULATOR YHJB-RELATED"/>
    <property type="match status" value="1"/>
</dbReference>
<dbReference type="OrthoDB" id="9814495at2"/>
<dbReference type="Gene3D" id="3.40.50.2300">
    <property type="match status" value="1"/>
</dbReference>
<dbReference type="InterPro" id="IPR051015">
    <property type="entry name" value="EvgA-like"/>
</dbReference>
<dbReference type="Pfam" id="PF00072">
    <property type="entry name" value="Response_reg"/>
    <property type="match status" value="1"/>
</dbReference>
<evidence type="ECO:0000313" key="7">
    <source>
        <dbReference type="Proteomes" id="UP000265509"/>
    </source>
</evidence>
<dbReference type="PROSITE" id="PS50110">
    <property type="entry name" value="RESPONSE_REGULATORY"/>
    <property type="match status" value="1"/>
</dbReference>
<dbReference type="Proteomes" id="UP000265509">
    <property type="component" value="Unassembled WGS sequence"/>
</dbReference>
<dbReference type="PRINTS" id="PR00038">
    <property type="entry name" value="HTHLUXR"/>
</dbReference>
<dbReference type="GO" id="GO:0000160">
    <property type="term" value="P:phosphorelay signal transduction system"/>
    <property type="evidence" value="ECO:0007669"/>
    <property type="project" value="InterPro"/>
</dbReference>
<feature type="domain" description="HTH luxR-type" evidence="4">
    <location>
        <begin position="205"/>
        <end position="270"/>
    </location>
</feature>
<protein>
    <submittedName>
        <fullName evidence="6">Response regulator</fullName>
    </submittedName>
</protein>
<dbReference type="PROSITE" id="PS50043">
    <property type="entry name" value="HTH_LUXR_2"/>
    <property type="match status" value="1"/>
</dbReference>
<evidence type="ECO:0000259" key="5">
    <source>
        <dbReference type="PROSITE" id="PS50110"/>
    </source>
</evidence>
<dbReference type="PANTHER" id="PTHR45566:SF1">
    <property type="entry name" value="HTH-TYPE TRANSCRIPTIONAL REGULATOR YHJB-RELATED"/>
    <property type="match status" value="1"/>
</dbReference>
<reference evidence="6 7" key="1">
    <citation type="submission" date="2018-07" db="EMBL/GenBank/DDBJ databases">
        <title>Halioglobus sp. genome submission.</title>
        <authorList>
            <person name="Ye M.-Q."/>
            <person name="Du Z.-J."/>
        </authorList>
    </citation>
    <scope>NUCLEOTIDE SEQUENCE [LARGE SCALE GENOMIC DNA]</scope>
    <source>
        <strain evidence="6 7">U0301</strain>
    </source>
</reference>
<feature type="domain" description="Response regulatory" evidence="5">
    <location>
        <begin position="64"/>
        <end position="181"/>
    </location>
</feature>
<proteinExistence type="predicted"/>
<dbReference type="EMBL" id="QRAN01000011">
    <property type="protein sequence ID" value="RLQ21659.1"/>
    <property type="molecule type" value="Genomic_DNA"/>
</dbReference>
<dbReference type="Pfam" id="PF00196">
    <property type="entry name" value="GerE"/>
    <property type="match status" value="1"/>
</dbReference>
<evidence type="ECO:0000259" key="4">
    <source>
        <dbReference type="PROSITE" id="PS50043"/>
    </source>
</evidence>
<feature type="modified residue" description="4-aspartylphosphate" evidence="3">
    <location>
        <position position="116"/>
    </location>
</feature>
<dbReference type="GO" id="GO:0006355">
    <property type="term" value="P:regulation of DNA-templated transcription"/>
    <property type="evidence" value="ECO:0007669"/>
    <property type="project" value="InterPro"/>
</dbReference>
<name>A0A3L7DYC6_9GAMM</name>
<evidence type="ECO:0000256" key="3">
    <source>
        <dbReference type="PROSITE-ProRule" id="PRU00169"/>
    </source>
</evidence>
<dbReference type="InterPro" id="IPR000792">
    <property type="entry name" value="Tscrpt_reg_LuxR_C"/>
</dbReference>
<organism evidence="6 7">
    <name type="scientific">Seongchinamella sediminis</name>
    <dbReference type="NCBI Taxonomy" id="2283635"/>
    <lineage>
        <taxon>Bacteria</taxon>
        <taxon>Pseudomonadati</taxon>
        <taxon>Pseudomonadota</taxon>
        <taxon>Gammaproteobacteria</taxon>
        <taxon>Cellvibrionales</taxon>
        <taxon>Halieaceae</taxon>
        <taxon>Seongchinamella</taxon>
    </lineage>
</organism>
<gene>
    <name evidence="6" type="ORF">DWB85_11635</name>
</gene>
<dbReference type="CDD" id="cd17535">
    <property type="entry name" value="REC_NarL-like"/>
    <property type="match status" value="1"/>
</dbReference>
<keyword evidence="1 3" id="KW-0597">Phosphoprotein</keyword>
<dbReference type="InterPro" id="IPR058245">
    <property type="entry name" value="NreC/VraR/RcsB-like_REC"/>
</dbReference>
<dbReference type="SUPFAM" id="SSF52172">
    <property type="entry name" value="CheY-like"/>
    <property type="match status" value="1"/>
</dbReference>
<keyword evidence="2" id="KW-0238">DNA-binding</keyword>